<dbReference type="EMBL" id="JAPQKI010000003">
    <property type="protein sequence ID" value="KAJ5109719.1"/>
    <property type="molecule type" value="Genomic_DNA"/>
</dbReference>
<dbReference type="AlphaFoldDB" id="A0A9W9G073"/>
<gene>
    <name evidence="2" type="ORF">N7532_002364</name>
</gene>
<evidence type="ECO:0000256" key="1">
    <source>
        <dbReference type="SAM" id="MobiDB-lite"/>
    </source>
</evidence>
<dbReference type="Proteomes" id="UP001149074">
    <property type="component" value="Unassembled WGS sequence"/>
</dbReference>
<accession>A0A9W9G073</accession>
<name>A0A9W9G073_9EURO</name>
<feature type="region of interest" description="Disordered" evidence="1">
    <location>
        <begin position="165"/>
        <end position="185"/>
    </location>
</feature>
<feature type="region of interest" description="Disordered" evidence="1">
    <location>
        <begin position="202"/>
        <end position="236"/>
    </location>
</feature>
<reference evidence="2" key="1">
    <citation type="submission" date="2022-11" db="EMBL/GenBank/DDBJ databases">
        <authorList>
            <person name="Petersen C."/>
        </authorList>
    </citation>
    <scope>NUCLEOTIDE SEQUENCE</scope>
    <source>
        <strain evidence="2">IBT 30761</strain>
    </source>
</reference>
<dbReference type="RefSeq" id="XP_056477830.1">
    <property type="nucleotide sequence ID" value="XM_056614858.1"/>
</dbReference>
<reference evidence="2" key="2">
    <citation type="journal article" date="2023" name="IMA Fungus">
        <title>Comparative genomic study of the Penicillium genus elucidates a diverse pangenome and 15 lateral gene transfer events.</title>
        <authorList>
            <person name="Petersen C."/>
            <person name="Sorensen T."/>
            <person name="Nielsen M.R."/>
            <person name="Sondergaard T.E."/>
            <person name="Sorensen J.L."/>
            <person name="Fitzpatrick D.A."/>
            <person name="Frisvad J.C."/>
            <person name="Nielsen K.L."/>
        </authorList>
    </citation>
    <scope>NUCLEOTIDE SEQUENCE</scope>
    <source>
        <strain evidence="2">IBT 30761</strain>
    </source>
</reference>
<keyword evidence="3" id="KW-1185">Reference proteome</keyword>
<comment type="caution">
    <text evidence="2">The sequence shown here is derived from an EMBL/GenBank/DDBJ whole genome shotgun (WGS) entry which is preliminary data.</text>
</comment>
<organism evidence="2 3">
    <name type="scientific">Penicillium argentinense</name>
    <dbReference type="NCBI Taxonomy" id="1131581"/>
    <lineage>
        <taxon>Eukaryota</taxon>
        <taxon>Fungi</taxon>
        <taxon>Dikarya</taxon>
        <taxon>Ascomycota</taxon>
        <taxon>Pezizomycotina</taxon>
        <taxon>Eurotiomycetes</taxon>
        <taxon>Eurotiomycetidae</taxon>
        <taxon>Eurotiales</taxon>
        <taxon>Aspergillaceae</taxon>
        <taxon>Penicillium</taxon>
    </lineage>
</organism>
<dbReference type="GeneID" id="81353837"/>
<evidence type="ECO:0000313" key="2">
    <source>
        <dbReference type="EMBL" id="KAJ5109719.1"/>
    </source>
</evidence>
<evidence type="ECO:0000313" key="3">
    <source>
        <dbReference type="Proteomes" id="UP001149074"/>
    </source>
</evidence>
<sequence>MGNKWPTATPGCPAAVHFHRIDPVVEVAEVVVEIDASVPPNITTKIQKYPPLHEGRAFSTGCHGWDIVGLGLAFVEDDGVDGAGGSKWRPTSTDTVVLSESNTTSVWLPWNARTLHDPNKRGGRNLVCPGIGNGSLGDHSIIDGSCSGPSIDGGSWDTADAWIDAQNVPGGGSEQLQGPRVSREEPASLKYVQHGPPVYNMVGRTEKGKRGRIEDEGRGSLAGEEAQPRDAMGQPFNLASARLREVGVAG</sequence>
<feature type="compositionally biased region" description="Basic and acidic residues" evidence="1">
    <location>
        <begin position="204"/>
        <end position="218"/>
    </location>
</feature>
<proteinExistence type="predicted"/>
<protein>
    <submittedName>
        <fullName evidence="2">Uncharacterized protein</fullName>
    </submittedName>
</protein>